<dbReference type="EMBL" id="ML006483">
    <property type="protein sequence ID" value="RKP16497.1"/>
    <property type="molecule type" value="Genomic_DNA"/>
</dbReference>
<sequence>MLILTGSNIDPVQKSLLSLKYLVDNDDEIVELLSFIGSEAMPTFALDIEETKNSRQKRLAKLQKFFGTNGISPLDLIEQNVLRYLEQSIEIRYSGDELLQLKEDLNKVREKVQKQSIDYGGEEMNETSPNEN</sequence>
<protein>
    <submittedName>
        <fullName evidence="1">Uncharacterized protein</fullName>
    </submittedName>
</protein>
<reference evidence="2" key="1">
    <citation type="journal article" date="2018" name="Nat. Microbiol.">
        <title>Leveraging single-cell genomics to expand the fungal tree of life.</title>
        <authorList>
            <person name="Ahrendt S.R."/>
            <person name="Quandt C.A."/>
            <person name="Ciobanu D."/>
            <person name="Clum A."/>
            <person name="Salamov A."/>
            <person name="Andreopoulos B."/>
            <person name="Cheng J.F."/>
            <person name="Woyke T."/>
            <person name="Pelin A."/>
            <person name="Henrissat B."/>
            <person name="Reynolds N.K."/>
            <person name="Benny G.L."/>
            <person name="Smith M.E."/>
            <person name="James T.Y."/>
            <person name="Grigoriev I.V."/>
        </authorList>
    </citation>
    <scope>NUCLEOTIDE SEQUENCE [LARGE SCALE GENOMIC DNA]</scope>
    <source>
        <strain evidence="2">CSF55</strain>
    </source>
</reference>
<organism evidence="1 2">
    <name type="scientific">Rozella allomycis (strain CSF55)</name>
    <dbReference type="NCBI Taxonomy" id="988480"/>
    <lineage>
        <taxon>Eukaryota</taxon>
        <taxon>Fungi</taxon>
        <taxon>Fungi incertae sedis</taxon>
        <taxon>Cryptomycota</taxon>
        <taxon>Cryptomycota incertae sedis</taxon>
        <taxon>Rozella</taxon>
    </lineage>
</organism>
<dbReference type="AlphaFoldDB" id="A0A4P9YB67"/>
<gene>
    <name evidence="1" type="ORF">ROZALSC1DRAFT_25208</name>
</gene>
<proteinExistence type="predicted"/>
<dbReference type="Proteomes" id="UP000281549">
    <property type="component" value="Unassembled WGS sequence"/>
</dbReference>
<name>A0A4P9YB67_ROZAC</name>
<accession>A0A4P9YB67</accession>
<evidence type="ECO:0000313" key="1">
    <source>
        <dbReference type="EMBL" id="RKP16497.1"/>
    </source>
</evidence>
<evidence type="ECO:0000313" key="2">
    <source>
        <dbReference type="Proteomes" id="UP000281549"/>
    </source>
</evidence>